<protein>
    <recommendedName>
        <fullName evidence="3">Nucleoside-triphosphatase THEP1</fullName>
    </recommendedName>
</protein>
<evidence type="ECO:0000313" key="1">
    <source>
        <dbReference type="EMBL" id="SDX55032.1"/>
    </source>
</evidence>
<dbReference type="InterPro" id="IPR018912">
    <property type="entry name" value="DUF2478"/>
</dbReference>
<name>A0A1H3CLA8_9RHOB</name>
<accession>A0A1H3CLA8</accession>
<reference evidence="2" key="1">
    <citation type="submission" date="2016-10" db="EMBL/GenBank/DDBJ databases">
        <authorList>
            <person name="Varghese N."/>
            <person name="Submissions S."/>
        </authorList>
    </citation>
    <scope>NUCLEOTIDE SEQUENCE [LARGE SCALE GENOMIC DNA]</scope>
    <source>
        <strain evidence="2">DSM 27839</strain>
    </source>
</reference>
<organism evidence="1 2">
    <name type="scientific">Ruegeria halocynthiae</name>
    <dbReference type="NCBI Taxonomy" id="985054"/>
    <lineage>
        <taxon>Bacteria</taxon>
        <taxon>Pseudomonadati</taxon>
        <taxon>Pseudomonadota</taxon>
        <taxon>Alphaproteobacteria</taxon>
        <taxon>Rhodobacterales</taxon>
        <taxon>Roseobacteraceae</taxon>
        <taxon>Ruegeria</taxon>
    </lineage>
</organism>
<dbReference type="OrthoDB" id="5918880at2"/>
<dbReference type="EMBL" id="FNNP01000007">
    <property type="protein sequence ID" value="SDX55032.1"/>
    <property type="molecule type" value="Genomic_DNA"/>
</dbReference>
<evidence type="ECO:0008006" key="3">
    <source>
        <dbReference type="Google" id="ProtNLM"/>
    </source>
</evidence>
<dbReference type="Proteomes" id="UP000183400">
    <property type="component" value="Unassembled WGS sequence"/>
</dbReference>
<dbReference type="STRING" id="985054.SAMN05444358_10757"/>
<proteinExistence type="predicted"/>
<sequence>MKLACVTSQKQGEIDRLLAELAAELESEGIVLSGIIKDLSYSAVHENGCDMSVRVLPAGPVIKITQNLGKGSDACRLDPMALTDAVTCVEQAGFQNVDLFILNKFGPEEAAGRGFCSVMGKALDHGIPVLVGVGKANKEAFLKFAGGLAQTLPDDETALRHWCAGI</sequence>
<evidence type="ECO:0000313" key="2">
    <source>
        <dbReference type="Proteomes" id="UP000183400"/>
    </source>
</evidence>
<dbReference type="Pfam" id="PF10649">
    <property type="entry name" value="DUF2478"/>
    <property type="match status" value="1"/>
</dbReference>
<dbReference type="RefSeq" id="WP_074737840.1">
    <property type="nucleotide sequence ID" value="NZ_FNNP01000007.1"/>
</dbReference>
<keyword evidence="2" id="KW-1185">Reference proteome</keyword>
<dbReference type="AlphaFoldDB" id="A0A1H3CLA8"/>
<gene>
    <name evidence="1" type="ORF">SAMN05444358_10757</name>
</gene>